<organism evidence="6 7">
    <name type="scientific">Candidatus Merdicola faecigallinarum</name>
    <dbReference type="NCBI Taxonomy" id="2840862"/>
    <lineage>
        <taxon>Bacteria</taxon>
        <taxon>Bacillati</taxon>
        <taxon>Bacillota</taxon>
        <taxon>Clostridia</taxon>
        <taxon>Candidatus Merdicola</taxon>
    </lineage>
</organism>
<dbReference type="AlphaFoldDB" id="A0A9D1S9V5"/>
<reference evidence="6" key="1">
    <citation type="submission" date="2020-10" db="EMBL/GenBank/DDBJ databases">
        <authorList>
            <person name="Gilroy R."/>
        </authorList>
    </citation>
    <scope>NUCLEOTIDE SEQUENCE</scope>
    <source>
        <strain evidence="6">CHK195-15760</strain>
    </source>
</reference>
<accession>A0A9D1S9V5</accession>
<evidence type="ECO:0000259" key="5">
    <source>
        <dbReference type="PROSITE" id="PS50893"/>
    </source>
</evidence>
<dbReference type="EMBL" id="DVNH01000029">
    <property type="protein sequence ID" value="HIU51862.1"/>
    <property type="molecule type" value="Genomic_DNA"/>
</dbReference>
<evidence type="ECO:0000256" key="2">
    <source>
        <dbReference type="ARBA" id="ARBA00022448"/>
    </source>
</evidence>
<name>A0A9D1S9V5_9FIRM</name>
<protein>
    <submittedName>
        <fullName evidence="6">ATP-binding cassette domain-containing protein</fullName>
    </submittedName>
</protein>
<evidence type="ECO:0000256" key="4">
    <source>
        <dbReference type="ARBA" id="ARBA00022840"/>
    </source>
</evidence>
<dbReference type="GO" id="GO:0005524">
    <property type="term" value="F:ATP binding"/>
    <property type="evidence" value="ECO:0007669"/>
    <property type="project" value="UniProtKB-KW"/>
</dbReference>
<reference evidence="6" key="2">
    <citation type="journal article" date="2021" name="PeerJ">
        <title>Extensive microbial diversity within the chicken gut microbiome revealed by metagenomics and culture.</title>
        <authorList>
            <person name="Gilroy R."/>
            <person name="Ravi A."/>
            <person name="Getino M."/>
            <person name="Pursley I."/>
            <person name="Horton D.L."/>
            <person name="Alikhan N.F."/>
            <person name="Baker D."/>
            <person name="Gharbi K."/>
            <person name="Hall N."/>
            <person name="Watson M."/>
            <person name="Adriaenssens E.M."/>
            <person name="Foster-Nyarko E."/>
            <person name="Jarju S."/>
            <person name="Secka A."/>
            <person name="Antonio M."/>
            <person name="Oren A."/>
            <person name="Chaudhuri R.R."/>
            <person name="La Ragione R."/>
            <person name="Hildebrand F."/>
            <person name="Pallen M.J."/>
        </authorList>
    </citation>
    <scope>NUCLEOTIDE SEQUENCE</scope>
    <source>
        <strain evidence="6">CHK195-15760</strain>
    </source>
</reference>
<dbReference type="Proteomes" id="UP000824093">
    <property type="component" value="Unassembled WGS sequence"/>
</dbReference>
<gene>
    <name evidence="6" type="ORF">IAB70_04490</name>
</gene>
<dbReference type="PANTHER" id="PTHR43335:SF8">
    <property type="entry name" value="ABC TRANSPORTER, ATP-BINDING PROTEIN"/>
    <property type="match status" value="1"/>
</dbReference>
<comment type="caution">
    <text evidence="6">The sequence shown here is derived from an EMBL/GenBank/DDBJ whole genome shotgun (WGS) entry which is preliminary data.</text>
</comment>
<sequence length="304" mass="34177">MEYILEANNIEKKYGHFKALNNLSMHIPKGAIYGLIGKNGAGKTTLIRLLCGLQKVTSGEYTIYGISNNSRRIAQARKRIGGIIETPSICSDMTAIDNLKEQYKIIGLPSFNKLNEILKLVSLENTGKKTAKHFSLGMKQRLGIAISLVGNPDLLILDEPINGLDPEGIIEIRELILTLNKEKGITFLISSHYLDELSKIATCYGIIDKGRIIKEIDKDELEQNFKIRTQINVTNLKECVKYLEEENLHYKVISNDKIDIYEKVNVSELVIALSKRNCIVNDFQEKGESLENYYLNLIGGANND</sequence>
<dbReference type="InterPro" id="IPR017871">
    <property type="entry name" value="ABC_transporter-like_CS"/>
</dbReference>
<feature type="domain" description="ABC transporter" evidence="5">
    <location>
        <begin position="5"/>
        <end position="234"/>
    </location>
</feature>
<evidence type="ECO:0000313" key="7">
    <source>
        <dbReference type="Proteomes" id="UP000824093"/>
    </source>
</evidence>
<keyword evidence="2" id="KW-0813">Transport</keyword>
<evidence type="ECO:0000256" key="3">
    <source>
        <dbReference type="ARBA" id="ARBA00022741"/>
    </source>
</evidence>
<proteinExistence type="inferred from homology"/>
<keyword evidence="3" id="KW-0547">Nucleotide-binding</keyword>
<dbReference type="PROSITE" id="PS00211">
    <property type="entry name" value="ABC_TRANSPORTER_1"/>
    <property type="match status" value="1"/>
</dbReference>
<dbReference type="InterPro" id="IPR003593">
    <property type="entry name" value="AAA+_ATPase"/>
</dbReference>
<dbReference type="InterPro" id="IPR003439">
    <property type="entry name" value="ABC_transporter-like_ATP-bd"/>
</dbReference>
<comment type="similarity">
    <text evidence="1">Belongs to the ABC transporter superfamily.</text>
</comment>
<dbReference type="SUPFAM" id="SSF52540">
    <property type="entry name" value="P-loop containing nucleoside triphosphate hydrolases"/>
    <property type="match status" value="1"/>
</dbReference>
<dbReference type="SMART" id="SM00382">
    <property type="entry name" value="AAA"/>
    <property type="match status" value="1"/>
</dbReference>
<evidence type="ECO:0000313" key="6">
    <source>
        <dbReference type="EMBL" id="HIU51862.1"/>
    </source>
</evidence>
<dbReference type="PROSITE" id="PS50893">
    <property type="entry name" value="ABC_TRANSPORTER_2"/>
    <property type="match status" value="1"/>
</dbReference>
<dbReference type="Pfam" id="PF00005">
    <property type="entry name" value="ABC_tran"/>
    <property type="match status" value="1"/>
</dbReference>
<dbReference type="PANTHER" id="PTHR43335">
    <property type="entry name" value="ABC TRANSPORTER, ATP-BINDING PROTEIN"/>
    <property type="match status" value="1"/>
</dbReference>
<evidence type="ECO:0000256" key="1">
    <source>
        <dbReference type="ARBA" id="ARBA00005417"/>
    </source>
</evidence>
<dbReference type="GO" id="GO:0016887">
    <property type="term" value="F:ATP hydrolysis activity"/>
    <property type="evidence" value="ECO:0007669"/>
    <property type="project" value="InterPro"/>
</dbReference>
<dbReference type="Gene3D" id="3.40.50.300">
    <property type="entry name" value="P-loop containing nucleotide triphosphate hydrolases"/>
    <property type="match status" value="1"/>
</dbReference>
<dbReference type="InterPro" id="IPR027417">
    <property type="entry name" value="P-loop_NTPase"/>
</dbReference>
<keyword evidence="4 6" id="KW-0067">ATP-binding</keyword>